<organism evidence="2 3">
    <name type="scientific">Aspergillus pseudodeflectus</name>
    <dbReference type="NCBI Taxonomy" id="176178"/>
    <lineage>
        <taxon>Eukaryota</taxon>
        <taxon>Fungi</taxon>
        <taxon>Dikarya</taxon>
        <taxon>Ascomycota</taxon>
        <taxon>Pezizomycotina</taxon>
        <taxon>Eurotiomycetes</taxon>
        <taxon>Eurotiomycetidae</taxon>
        <taxon>Eurotiales</taxon>
        <taxon>Aspergillaceae</taxon>
        <taxon>Aspergillus</taxon>
        <taxon>Aspergillus subgen. Nidulantes</taxon>
    </lineage>
</organism>
<dbReference type="GeneID" id="98164312"/>
<accession>A0ABR4J7W4</accession>
<comment type="caution">
    <text evidence="2">The sequence shown here is derived from an EMBL/GenBank/DDBJ whole genome shotgun (WGS) entry which is preliminary data.</text>
</comment>
<evidence type="ECO:0000259" key="1">
    <source>
        <dbReference type="PROSITE" id="PS00028"/>
    </source>
</evidence>
<sequence length="128" mass="14802">MNALFAKGFLILKRLCMHRCARCCRVFDSIQARNSHLQDSHTHHICPKCPGTQDFESSLALQNHLEESHYFCPDCKLYHNSFEKLQEHDVAHHRLCITCDDYFANKNNLQMPSPLCRVQVVLASGHHV</sequence>
<gene>
    <name evidence="2" type="ORF">BJX68DRAFT_42671</name>
</gene>
<name>A0ABR4J7W4_9EURO</name>
<evidence type="ECO:0000313" key="3">
    <source>
        <dbReference type="Proteomes" id="UP001610444"/>
    </source>
</evidence>
<protein>
    <recommendedName>
        <fullName evidence="1">C2H2-type domain-containing protein</fullName>
    </recommendedName>
</protein>
<dbReference type="PROSITE" id="PS00028">
    <property type="entry name" value="ZINC_FINGER_C2H2_1"/>
    <property type="match status" value="1"/>
</dbReference>
<reference evidence="2 3" key="1">
    <citation type="submission" date="2024-07" db="EMBL/GenBank/DDBJ databases">
        <title>Section-level genome sequencing and comparative genomics of Aspergillus sections Usti and Cavernicolus.</title>
        <authorList>
            <consortium name="Lawrence Berkeley National Laboratory"/>
            <person name="Nybo J.L."/>
            <person name="Vesth T.C."/>
            <person name="Theobald S."/>
            <person name="Frisvad J.C."/>
            <person name="Larsen T.O."/>
            <person name="Kjaerboelling I."/>
            <person name="Rothschild-Mancinelli K."/>
            <person name="Lyhne E.K."/>
            <person name="Kogle M.E."/>
            <person name="Barry K."/>
            <person name="Clum A."/>
            <person name="Na H."/>
            <person name="Ledsgaard L."/>
            <person name="Lin J."/>
            <person name="Lipzen A."/>
            <person name="Kuo A."/>
            <person name="Riley R."/>
            <person name="Mondo S."/>
            <person name="LaButti K."/>
            <person name="Haridas S."/>
            <person name="Pangalinan J."/>
            <person name="Salamov A.A."/>
            <person name="Simmons B.A."/>
            <person name="Magnuson J.K."/>
            <person name="Chen J."/>
            <person name="Drula E."/>
            <person name="Henrissat B."/>
            <person name="Wiebenga A."/>
            <person name="Lubbers R.J."/>
            <person name="Gomes A.C."/>
            <person name="Macurrencykelacurrency M.R."/>
            <person name="Stajich J."/>
            <person name="Grigoriev I.V."/>
            <person name="Mortensen U.H."/>
            <person name="De vries R.P."/>
            <person name="Baker S.E."/>
            <person name="Andersen M.R."/>
        </authorList>
    </citation>
    <scope>NUCLEOTIDE SEQUENCE [LARGE SCALE GENOMIC DNA]</scope>
    <source>
        <strain evidence="2 3">CBS 756.74</strain>
    </source>
</reference>
<dbReference type="SMART" id="SM00355">
    <property type="entry name" value="ZnF_C2H2"/>
    <property type="match status" value="3"/>
</dbReference>
<evidence type="ECO:0000313" key="2">
    <source>
        <dbReference type="EMBL" id="KAL2836136.1"/>
    </source>
</evidence>
<keyword evidence="3" id="KW-1185">Reference proteome</keyword>
<dbReference type="InterPro" id="IPR013087">
    <property type="entry name" value="Znf_C2H2_type"/>
</dbReference>
<feature type="domain" description="C2H2-type" evidence="1">
    <location>
        <begin position="20"/>
        <end position="41"/>
    </location>
</feature>
<dbReference type="Proteomes" id="UP001610444">
    <property type="component" value="Unassembled WGS sequence"/>
</dbReference>
<proteinExistence type="predicted"/>
<dbReference type="RefSeq" id="XP_070891965.1">
    <property type="nucleotide sequence ID" value="XM_071049148.1"/>
</dbReference>
<dbReference type="EMBL" id="JBFXLR010000123">
    <property type="protein sequence ID" value="KAL2836136.1"/>
    <property type="molecule type" value="Genomic_DNA"/>
</dbReference>